<dbReference type="Pfam" id="PF22725">
    <property type="entry name" value="GFO_IDH_MocA_C3"/>
    <property type="match status" value="1"/>
</dbReference>
<dbReference type="GO" id="GO:0000166">
    <property type="term" value="F:nucleotide binding"/>
    <property type="evidence" value="ECO:0007669"/>
    <property type="project" value="InterPro"/>
</dbReference>
<dbReference type="SUPFAM" id="SSF51735">
    <property type="entry name" value="NAD(P)-binding Rossmann-fold domains"/>
    <property type="match status" value="1"/>
</dbReference>
<evidence type="ECO:0000313" key="4">
    <source>
        <dbReference type="EMBL" id="SVD66020.1"/>
    </source>
</evidence>
<dbReference type="InterPro" id="IPR055170">
    <property type="entry name" value="GFO_IDH_MocA-like_dom"/>
</dbReference>
<proteinExistence type="predicted"/>
<dbReference type="InterPro" id="IPR050463">
    <property type="entry name" value="Gfo/Idh/MocA_oxidrdct_glycsds"/>
</dbReference>
<evidence type="ECO:0000259" key="2">
    <source>
        <dbReference type="Pfam" id="PF01408"/>
    </source>
</evidence>
<organism evidence="4">
    <name type="scientific">marine metagenome</name>
    <dbReference type="NCBI Taxonomy" id="408172"/>
    <lineage>
        <taxon>unclassified sequences</taxon>
        <taxon>metagenomes</taxon>
        <taxon>ecological metagenomes</taxon>
    </lineage>
</organism>
<name>A0A382X559_9ZZZZ</name>
<dbReference type="Pfam" id="PF01408">
    <property type="entry name" value="GFO_IDH_MocA"/>
    <property type="match status" value="1"/>
</dbReference>
<feature type="non-terminal residue" evidence="4">
    <location>
        <position position="1"/>
    </location>
</feature>
<protein>
    <submittedName>
        <fullName evidence="4">Uncharacterized protein</fullName>
    </submittedName>
</protein>
<dbReference type="EMBL" id="UINC01164921">
    <property type="protein sequence ID" value="SVD66020.1"/>
    <property type="molecule type" value="Genomic_DNA"/>
</dbReference>
<dbReference type="GO" id="GO:0016491">
    <property type="term" value="F:oxidoreductase activity"/>
    <property type="evidence" value="ECO:0007669"/>
    <property type="project" value="UniProtKB-KW"/>
</dbReference>
<dbReference type="PANTHER" id="PTHR43818:SF11">
    <property type="entry name" value="BCDNA.GH03377"/>
    <property type="match status" value="1"/>
</dbReference>
<dbReference type="PANTHER" id="PTHR43818">
    <property type="entry name" value="BCDNA.GH03377"/>
    <property type="match status" value="1"/>
</dbReference>
<accession>A0A382X559</accession>
<gene>
    <name evidence="4" type="ORF">METZ01_LOCUS418874</name>
</gene>
<dbReference type="Gene3D" id="3.30.360.10">
    <property type="entry name" value="Dihydrodipicolinate Reductase, domain 2"/>
    <property type="match status" value="1"/>
</dbReference>
<dbReference type="Gene3D" id="3.40.50.720">
    <property type="entry name" value="NAD(P)-binding Rossmann-like Domain"/>
    <property type="match status" value="1"/>
</dbReference>
<dbReference type="InterPro" id="IPR000683">
    <property type="entry name" value="Gfo/Idh/MocA-like_OxRdtase_N"/>
</dbReference>
<evidence type="ECO:0000259" key="3">
    <source>
        <dbReference type="Pfam" id="PF22725"/>
    </source>
</evidence>
<evidence type="ECO:0000256" key="1">
    <source>
        <dbReference type="ARBA" id="ARBA00023002"/>
    </source>
</evidence>
<dbReference type="InterPro" id="IPR036291">
    <property type="entry name" value="NAD(P)-bd_dom_sf"/>
</dbReference>
<dbReference type="AlphaFoldDB" id="A0A382X559"/>
<sequence>MTLNIGLIGCGHISETYFRSREYFNNINITDCSDLNEEASKKCAEEYNISSKSVEEILDDKNIDVILNLTNPTSHYATIKKTLLAGKHSYCEKPISITFDEGKELIELANLKNLYLGNAPDTFLGGGGQLAKKIIDSGEVGQIKLGNFIFAFPGVHSWHPNPEPWYIKGGGPIMDMGPYFYTML</sequence>
<keyword evidence="1" id="KW-0560">Oxidoreductase</keyword>
<feature type="domain" description="GFO/IDH/MocA-like oxidoreductase" evidence="3">
    <location>
        <begin position="130"/>
        <end position="183"/>
    </location>
</feature>
<feature type="domain" description="Gfo/Idh/MocA-like oxidoreductase N-terminal" evidence="2">
    <location>
        <begin position="3"/>
        <end position="114"/>
    </location>
</feature>
<reference evidence="4" key="1">
    <citation type="submission" date="2018-05" db="EMBL/GenBank/DDBJ databases">
        <authorList>
            <person name="Lanie J.A."/>
            <person name="Ng W.-L."/>
            <person name="Kazmierczak K.M."/>
            <person name="Andrzejewski T.M."/>
            <person name="Davidsen T.M."/>
            <person name="Wayne K.J."/>
            <person name="Tettelin H."/>
            <person name="Glass J.I."/>
            <person name="Rusch D."/>
            <person name="Podicherti R."/>
            <person name="Tsui H.-C.T."/>
            <person name="Winkler M.E."/>
        </authorList>
    </citation>
    <scope>NUCLEOTIDE SEQUENCE</scope>
</reference>
<feature type="non-terminal residue" evidence="4">
    <location>
        <position position="184"/>
    </location>
</feature>